<dbReference type="EMBL" id="BMZE01000007">
    <property type="protein sequence ID" value="GHA39201.1"/>
    <property type="molecule type" value="Genomic_DNA"/>
</dbReference>
<evidence type="ECO:0000256" key="2">
    <source>
        <dbReference type="ARBA" id="ARBA00023125"/>
    </source>
</evidence>
<dbReference type="Proteomes" id="UP000646579">
    <property type="component" value="Unassembled WGS sequence"/>
</dbReference>
<dbReference type="SMART" id="SM00354">
    <property type="entry name" value="HTH_LACI"/>
    <property type="match status" value="1"/>
</dbReference>
<comment type="caution">
    <text evidence="5">The sequence shown here is derived from an EMBL/GenBank/DDBJ whole genome shotgun (WGS) entry which is preliminary data.</text>
</comment>
<dbReference type="InterPro" id="IPR000843">
    <property type="entry name" value="HTH_LacI"/>
</dbReference>
<sequence length="354" mass="37526">MTSKVRSIDVANLAKVSRTTVSQVLNGVADARIGEETRQKVLAAARMLNYTPNEVGRSLVRGSTKTVALVLRDISLIEVDLFLQPLLSGIMKSARQAGYGLRVEGARGSLGGDPYGDLVASGMIDGMIVENPDAGDQSLARLVNTGWPVVQLGSQGLPFENTVQTDNQLAGRVATEHLLQLGRRRVAHVSYSTSEIRAVVERKAGYFDALKNAKIPPEMELVKNGDFESSSGYAAMVELMSAPGGPPDAVFAGSDAIGYGVIAAALDAGLRVPKDVAVIGVDDLRTSAYFRPSLSTVRIHPSLAGSAAMGLLIELMRGREPQSRCIYIASELIARGSTLEGFDNTPRVLSSANS</sequence>
<protein>
    <submittedName>
        <fullName evidence="5">LacI family transcriptional regulator</fullName>
    </submittedName>
</protein>
<keyword evidence="6" id="KW-1185">Reference proteome</keyword>
<accession>A0A918SG62</accession>
<organism evidence="5 6">
    <name type="scientific">Devosia pacifica</name>
    <dbReference type="NCBI Taxonomy" id="1335967"/>
    <lineage>
        <taxon>Bacteria</taxon>
        <taxon>Pseudomonadati</taxon>
        <taxon>Pseudomonadota</taxon>
        <taxon>Alphaproteobacteria</taxon>
        <taxon>Hyphomicrobiales</taxon>
        <taxon>Devosiaceae</taxon>
        <taxon>Devosia</taxon>
    </lineage>
</organism>
<evidence type="ECO:0000256" key="3">
    <source>
        <dbReference type="ARBA" id="ARBA00023163"/>
    </source>
</evidence>
<evidence type="ECO:0000313" key="6">
    <source>
        <dbReference type="Proteomes" id="UP000646579"/>
    </source>
</evidence>
<keyword evidence="1" id="KW-0805">Transcription regulation</keyword>
<feature type="domain" description="HTH lacI-type" evidence="4">
    <location>
        <begin position="5"/>
        <end position="61"/>
    </location>
</feature>
<proteinExistence type="predicted"/>
<dbReference type="PANTHER" id="PTHR30146:SF109">
    <property type="entry name" value="HTH-TYPE TRANSCRIPTIONAL REGULATOR GALS"/>
    <property type="match status" value="1"/>
</dbReference>
<dbReference type="InterPro" id="IPR010982">
    <property type="entry name" value="Lambda_DNA-bd_dom_sf"/>
</dbReference>
<dbReference type="GO" id="GO:0000976">
    <property type="term" value="F:transcription cis-regulatory region binding"/>
    <property type="evidence" value="ECO:0007669"/>
    <property type="project" value="TreeGrafter"/>
</dbReference>
<dbReference type="InterPro" id="IPR028082">
    <property type="entry name" value="Peripla_BP_I"/>
</dbReference>
<dbReference type="SUPFAM" id="SSF47413">
    <property type="entry name" value="lambda repressor-like DNA-binding domains"/>
    <property type="match status" value="1"/>
</dbReference>
<keyword evidence="3" id="KW-0804">Transcription</keyword>
<evidence type="ECO:0000256" key="1">
    <source>
        <dbReference type="ARBA" id="ARBA00023015"/>
    </source>
</evidence>
<reference evidence="5" key="1">
    <citation type="journal article" date="2014" name="Int. J. Syst. Evol. Microbiol.">
        <title>Complete genome sequence of Corynebacterium casei LMG S-19264T (=DSM 44701T), isolated from a smear-ripened cheese.</title>
        <authorList>
            <consortium name="US DOE Joint Genome Institute (JGI-PGF)"/>
            <person name="Walter F."/>
            <person name="Albersmeier A."/>
            <person name="Kalinowski J."/>
            <person name="Ruckert C."/>
        </authorList>
    </citation>
    <scope>NUCLEOTIDE SEQUENCE</scope>
    <source>
        <strain evidence="5">KCTC 32437</strain>
    </source>
</reference>
<dbReference type="PROSITE" id="PS50932">
    <property type="entry name" value="HTH_LACI_2"/>
    <property type="match status" value="1"/>
</dbReference>
<name>A0A918SG62_9HYPH</name>
<dbReference type="GO" id="GO:0003700">
    <property type="term" value="F:DNA-binding transcription factor activity"/>
    <property type="evidence" value="ECO:0007669"/>
    <property type="project" value="TreeGrafter"/>
</dbReference>
<dbReference type="PANTHER" id="PTHR30146">
    <property type="entry name" value="LACI-RELATED TRANSCRIPTIONAL REPRESSOR"/>
    <property type="match status" value="1"/>
</dbReference>
<dbReference type="AlphaFoldDB" id="A0A918SG62"/>
<evidence type="ECO:0000259" key="4">
    <source>
        <dbReference type="PROSITE" id="PS50932"/>
    </source>
</evidence>
<gene>
    <name evidence="5" type="ORF">GCM10007989_38600</name>
</gene>
<evidence type="ECO:0000313" key="5">
    <source>
        <dbReference type="EMBL" id="GHA39201.1"/>
    </source>
</evidence>
<dbReference type="Gene3D" id="1.10.260.40">
    <property type="entry name" value="lambda repressor-like DNA-binding domains"/>
    <property type="match status" value="1"/>
</dbReference>
<dbReference type="InterPro" id="IPR046335">
    <property type="entry name" value="LacI/GalR-like_sensor"/>
</dbReference>
<dbReference type="CDD" id="cd01392">
    <property type="entry name" value="HTH_LacI"/>
    <property type="match status" value="1"/>
</dbReference>
<dbReference type="Pfam" id="PF13377">
    <property type="entry name" value="Peripla_BP_3"/>
    <property type="match status" value="1"/>
</dbReference>
<reference evidence="5" key="2">
    <citation type="submission" date="2020-09" db="EMBL/GenBank/DDBJ databases">
        <authorList>
            <person name="Sun Q."/>
            <person name="Kim S."/>
        </authorList>
    </citation>
    <scope>NUCLEOTIDE SEQUENCE</scope>
    <source>
        <strain evidence="5">KCTC 32437</strain>
    </source>
</reference>
<dbReference type="Pfam" id="PF00356">
    <property type="entry name" value="LacI"/>
    <property type="match status" value="1"/>
</dbReference>
<keyword evidence="2" id="KW-0238">DNA-binding</keyword>
<dbReference type="CDD" id="cd06267">
    <property type="entry name" value="PBP1_LacI_sugar_binding-like"/>
    <property type="match status" value="1"/>
</dbReference>
<dbReference type="Gene3D" id="3.40.50.2300">
    <property type="match status" value="2"/>
</dbReference>
<dbReference type="SUPFAM" id="SSF53822">
    <property type="entry name" value="Periplasmic binding protein-like I"/>
    <property type="match status" value="1"/>
</dbReference>